<protein>
    <submittedName>
        <fullName evidence="1">Uncharacterized protein</fullName>
    </submittedName>
</protein>
<organism evidence="1 2">
    <name type="scientific">Nonomuraea marmarensis</name>
    <dbReference type="NCBI Taxonomy" id="3351344"/>
    <lineage>
        <taxon>Bacteria</taxon>
        <taxon>Bacillati</taxon>
        <taxon>Actinomycetota</taxon>
        <taxon>Actinomycetes</taxon>
        <taxon>Streptosporangiales</taxon>
        <taxon>Streptosporangiaceae</taxon>
        <taxon>Nonomuraea</taxon>
    </lineage>
</organism>
<dbReference type="EMBL" id="JBICRM010000018">
    <property type="protein sequence ID" value="MFG1707052.1"/>
    <property type="molecule type" value="Genomic_DNA"/>
</dbReference>
<keyword evidence="2" id="KW-1185">Reference proteome</keyword>
<name>A0ABW7AIB7_9ACTN</name>
<gene>
    <name evidence="1" type="ORF">ACFLIM_28050</name>
</gene>
<dbReference type="RefSeq" id="WP_393170443.1">
    <property type="nucleotide sequence ID" value="NZ_JBICRM010000018.1"/>
</dbReference>
<sequence length="41" mass="4404">MDMLVDEGLIVLGGPLDDMCVVLAMEAESEEAVRAILSRDP</sequence>
<reference evidence="1 2" key="1">
    <citation type="submission" date="2024-10" db="EMBL/GenBank/DDBJ databases">
        <authorList>
            <person name="Topkara A.R."/>
            <person name="Saygin H."/>
        </authorList>
    </citation>
    <scope>NUCLEOTIDE SEQUENCE [LARGE SCALE GENOMIC DNA]</scope>
    <source>
        <strain evidence="1 2">M3C6</strain>
    </source>
</reference>
<accession>A0ABW7AIB7</accession>
<dbReference type="Proteomes" id="UP001603978">
    <property type="component" value="Unassembled WGS sequence"/>
</dbReference>
<proteinExistence type="predicted"/>
<evidence type="ECO:0000313" key="2">
    <source>
        <dbReference type="Proteomes" id="UP001603978"/>
    </source>
</evidence>
<comment type="caution">
    <text evidence="1">The sequence shown here is derived from an EMBL/GenBank/DDBJ whole genome shotgun (WGS) entry which is preliminary data.</text>
</comment>
<evidence type="ECO:0000313" key="1">
    <source>
        <dbReference type="EMBL" id="MFG1707052.1"/>
    </source>
</evidence>